<evidence type="ECO:0000313" key="4">
    <source>
        <dbReference type="EMBL" id="RUO29190.1"/>
    </source>
</evidence>
<dbReference type="Pfam" id="PF13439">
    <property type="entry name" value="Glyco_transf_4"/>
    <property type="match status" value="1"/>
</dbReference>
<dbReference type="EMBL" id="PIPN01000004">
    <property type="protein sequence ID" value="RUO29190.1"/>
    <property type="molecule type" value="Genomic_DNA"/>
</dbReference>
<dbReference type="Proteomes" id="UP000287410">
    <property type="component" value="Unassembled WGS sequence"/>
</dbReference>
<accession>A0ABY0BY51</accession>
<keyword evidence="5" id="KW-1185">Reference proteome</keyword>
<dbReference type="Gene3D" id="3.60.21.10">
    <property type="match status" value="1"/>
</dbReference>
<name>A0ABY0BY51_9GAMM</name>
<dbReference type="SUPFAM" id="SSF56300">
    <property type="entry name" value="Metallo-dependent phosphatases"/>
    <property type="match status" value="1"/>
</dbReference>
<keyword evidence="1" id="KW-0472">Membrane</keyword>
<protein>
    <submittedName>
        <fullName evidence="4">Glycosyl transferase family 1</fullName>
    </submittedName>
</protein>
<dbReference type="PANTHER" id="PTHR45947:SF3">
    <property type="entry name" value="SULFOQUINOVOSYL TRANSFERASE SQD2"/>
    <property type="match status" value="1"/>
</dbReference>
<dbReference type="InterPro" id="IPR001296">
    <property type="entry name" value="Glyco_trans_1"/>
</dbReference>
<feature type="transmembrane region" description="Helical" evidence="1">
    <location>
        <begin position="9"/>
        <end position="28"/>
    </location>
</feature>
<dbReference type="InterPro" id="IPR050194">
    <property type="entry name" value="Glycosyltransferase_grp1"/>
</dbReference>
<proteinExistence type="predicted"/>
<keyword evidence="1" id="KW-0812">Transmembrane</keyword>
<comment type="caution">
    <text evidence="4">The sequence shown here is derived from an EMBL/GenBank/DDBJ whole genome shotgun (WGS) entry which is preliminary data.</text>
</comment>
<evidence type="ECO:0000259" key="2">
    <source>
        <dbReference type="Pfam" id="PF00534"/>
    </source>
</evidence>
<dbReference type="InterPro" id="IPR028098">
    <property type="entry name" value="Glyco_trans_4-like_N"/>
</dbReference>
<sequence>MNKKTPLRVVYYVVWSLIILMSAFWLYLNLIDNEVRFAQAEAISTIEHDTADTDSIEFVVVGDVKSSVRTFAEEILPQINSSSAQFVVSAGNAVAGGSEESYRQAYEVFQELRLPYVLSFGENEATAFGSMRYYDKLGPHFFSLQAGLSQLIFLDLTGTTGMQWQLRWLDQLLSQSDSRFHIVFTGLPVHRVVEKGDDDHAEHYAEHSIDAQSLSALRQLFREHQVDAVFSANLPLYRDFTDEGVRYVTTGGAGGLILDQEDSYHHYVRVRSGPQGLDIEPVEVNVVEASWQRSLGSAWSALLTFLYVSYIRFLLILALLIAIGVKLYQLIFVERNYYPDFTLDTSPYLNQSKRVLMLTNNYFPFVSGVTVSIQRLVNGLRKQGHAISVMAPQYAQKSSHDHEVTRVRTLFAFGKNADFRYANILSRSARTAARRFKPDLIHVHHPFGLGRLGLWIGKRLKVPVIYTYHTRLEMYAHYVPLPSRLFRNLISHQLVKHFCNRCDGVVVPTWSVEEYLRMIGVKTRIMVQPTGIDSKACESLADDKVNALRTRYQLPTDARVLVSVSRLGAEKNLEFLLLAFAELVKQYDEPVYLLLVGSGPQQAELEALAAEYAIDSHVIFCGAVPPEEVALHYRLADLFVFASKSETQGMVILEAMSCALPVVAVRASGIDDVVINGKTGYKVPERVDRWVGAATTLLTDAEHYSACAAAARDYAAGYDIRIFAENINQFYAEVMAARAADEHKN</sequence>
<feature type="transmembrane region" description="Helical" evidence="1">
    <location>
        <begin position="299"/>
        <end position="325"/>
    </location>
</feature>
<evidence type="ECO:0000259" key="3">
    <source>
        <dbReference type="Pfam" id="PF13439"/>
    </source>
</evidence>
<gene>
    <name evidence="4" type="ORF">CWE12_09395</name>
</gene>
<dbReference type="SUPFAM" id="SSF53756">
    <property type="entry name" value="UDP-Glycosyltransferase/glycogen phosphorylase"/>
    <property type="match status" value="1"/>
</dbReference>
<keyword evidence="4" id="KW-0808">Transferase</keyword>
<feature type="domain" description="Glycosyl transferase family 1" evidence="2">
    <location>
        <begin position="549"/>
        <end position="712"/>
    </location>
</feature>
<dbReference type="GO" id="GO:0016740">
    <property type="term" value="F:transferase activity"/>
    <property type="evidence" value="ECO:0007669"/>
    <property type="project" value="UniProtKB-KW"/>
</dbReference>
<keyword evidence="1" id="KW-1133">Transmembrane helix</keyword>
<organism evidence="4 5">
    <name type="scientific">Aliidiomarina sedimenti</name>
    <dbReference type="NCBI Taxonomy" id="1933879"/>
    <lineage>
        <taxon>Bacteria</taxon>
        <taxon>Pseudomonadati</taxon>
        <taxon>Pseudomonadota</taxon>
        <taxon>Gammaproteobacteria</taxon>
        <taxon>Alteromonadales</taxon>
        <taxon>Idiomarinaceae</taxon>
        <taxon>Aliidiomarina</taxon>
    </lineage>
</organism>
<dbReference type="InterPro" id="IPR029052">
    <property type="entry name" value="Metallo-depent_PP-like"/>
</dbReference>
<reference evidence="4 5" key="1">
    <citation type="journal article" date="2018" name="Front. Microbiol.">
        <title>Genome-Based Analysis Reveals the Taxonomy and Diversity of the Family Idiomarinaceae.</title>
        <authorList>
            <person name="Liu Y."/>
            <person name="Lai Q."/>
            <person name="Shao Z."/>
        </authorList>
    </citation>
    <scope>NUCLEOTIDE SEQUENCE [LARGE SCALE GENOMIC DNA]</scope>
    <source>
        <strain evidence="4 5">GBSy1</strain>
    </source>
</reference>
<evidence type="ECO:0000313" key="5">
    <source>
        <dbReference type="Proteomes" id="UP000287410"/>
    </source>
</evidence>
<dbReference type="PANTHER" id="PTHR45947">
    <property type="entry name" value="SULFOQUINOVOSYL TRANSFERASE SQD2"/>
    <property type="match status" value="1"/>
</dbReference>
<feature type="domain" description="Glycosyltransferase subfamily 4-like N-terminal" evidence="3">
    <location>
        <begin position="366"/>
        <end position="534"/>
    </location>
</feature>
<evidence type="ECO:0000256" key="1">
    <source>
        <dbReference type="SAM" id="Phobius"/>
    </source>
</evidence>
<dbReference type="Pfam" id="PF00534">
    <property type="entry name" value="Glycos_transf_1"/>
    <property type="match status" value="1"/>
</dbReference>
<dbReference type="Gene3D" id="3.40.50.2000">
    <property type="entry name" value="Glycogen Phosphorylase B"/>
    <property type="match status" value="2"/>
</dbReference>